<dbReference type="Proteomes" id="UP000729913">
    <property type="component" value="Unassembled WGS sequence"/>
</dbReference>
<accession>A0A8J5QTU7</accession>
<dbReference type="OrthoDB" id="2157641at2759"/>
<evidence type="ECO:0000313" key="2">
    <source>
        <dbReference type="Proteomes" id="UP000729913"/>
    </source>
</evidence>
<name>A0A8J5QTU7_9HYME</name>
<sequence>MAEELLVTLCRSDTAGFGFSLLGTAGLPHVIYDIVENSPAADSGKRYGKTVYWSCRPNYGRIDPLARSSLSLFYIILFYSFYEGNSSVSSVTSNRSNTIPTYFTCNGVRYVLQR</sequence>
<gene>
    <name evidence="1" type="ORF">G9C98_001921</name>
</gene>
<organism evidence="1 2">
    <name type="scientific">Cotesia typhae</name>
    <dbReference type="NCBI Taxonomy" id="2053667"/>
    <lineage>
        <taxon>Eukaryota</taxon>
        <taxon>Metazoa</taxon>
        <taxon>Ecdysozoa</taxon>
        <taxon>Arthropoda</taxon>
        <taxon>Hexapoda</taxon>
        <taxon>Insecta</taxon>
        <taxon>Pterygota</taxon>
        <taxon>Neoptera</taxon>
        <taxon>Endopterygota</taxon>
        <taxon>Hymenoptera</taxon>
        <taxon>Apocrita</taxon>
        <taxon>Ichneumonoidea</taxon>
        <taxon>Braconidae</taxon>
        <taxon>Microgastrinae</taxon>
        <taxon>Cotesia</taxon>
    </lineage>
</organism>
<reference evidence="1" key="1">
    <citation type="submission" date="2020-03" db="EMBL/GenBank/DDBJ databases">
        <authorList>
            <person name="Chebbi M.A."/>
            <person name="Drezen J.M."/>
        </authorList>
    </citation>
    <scope>NUCLEOTIDE SEQUENCE</scope>
    <source>
        <tissue evidence="1">Whole body</tissue>
    </source>
</reference>
<proteinExistence type="predicted"/>
<dbReference type="AlphaFoldDB" id="A0A8J5QTU7"/>
<dbReference type="EMBL" id="JAAOIC020000019">
    <property type="protein sequence ID" value="KAG8040933.1"/>
    <property type="molecule type" value="Genomic_DNA"/>
</dbReference>
<keyword evidence="2" id="KW-1185">Reference proteome</keyword>
<evidence type="ECO:0000313" key="1">
    <source>
        <dbReference type="EMBL" id="KAG8040933.1"/>
    </source>
</evidence>
<protein>
    <submittedName>
        <fullName evidence="1">Uncharacterized protein</fullName>
    </submittedName>
</protein>
<reference evidence="1" key="2">
    <citation type="submission" date="2021-04" db="EMBL/GenBank/DDBJ databases">
        <title>Genome-wide patterns of bracovirus chromosomal integration into multiple host tissues during parasitism.</title>
        <authorList>
            <person name="Chebbi M.A.C."/>
        </authorList>
    </citation>
    <scope>NUCLEOTIDE SEQUENCE</scope>
    <source>
        <tissue evidence="1">Whole body</tissue>
    </source>
</reference>
<comment type="caution">
    <text evidence="1">The sequence shown here is derived from an EMBL/GenBank/DDBJ whole genome shotgun (WGS) entry which is preliminary data.</text>
</comment>